<feature type="region of interest" description="Disordered" evidence="1">
    <location>
        <begin position="106"/>
        <end position="226"/>
    </location>
</feature>
<evidence type="ECO:0000313" key="3">
    <source>
        <dbReference type="RefSeq" id="XP_046597454.1"/>
    </source>
</evidence>
<sequence>MFIIRLPILSVPKLRLKRAVEFTLELKISLIQFFGNELQTQSAMEDPATHPDERLTISDHDMCPSLRAALNYSPVYFDSSDADDDPLALPETTFVINDDWTISSQELPSLRHIPEEDSDATDADDVDAENTEDEVDSFVNHGDILSRIETNCDGDEQVVPSSPNEILDIGEESNSSGSSLDGENVEIIDEEINEVEEEQEIPEPEVKKKSNVDEKRGNRSSSPQPP</sequence>
<reference evidence="3" key="1">
    <citation type="submission" date="2025-08" db="UniProtKB">
        <authorList>
            <consortium name="RefSeq"/>
        </authorList>
    </citation>
    <scope>IDENTIFICATION</scope>
    <source>
        <tissue evidence="3">Thorax and Abdomen</tissue>
    </source>
</reference>
<evidence type="ECO:0000256" key="1">
    <source>
        <dbReference type="SAM" id="MobiDB-lite"/>
    </source>
</evidence>
<gene>
    <name evidence="3" type="primary">LOC107226502</name>
</gene>
<accession>A0ABM3GAZ9</accession>
<evidence type="ECO:0000313" key="2">
    <source>
        <dbReference type="Proteomes" id="UP000829291"/>
    </source>
</evidence>
<dbReference type="GeneID" id="107226502"/>
<protein>
    <submittedName>
        <fullName evidence="3">Uncharacterized protein LOC107226502 isoform X1</fullName>
    </submittedName>
</protein>
<name>A0ABM3GAZ9_NEOLC</name>
<dbReference type="Proteomes" id="UP000829291">
    <property type="component" value="Chromosome 5"/>
</dbReference>
<proteinExistence type="predicted"/>
<keyword evidence="2" id="KW-1185">Reference proteome</keyword>
<organism evidence="2 3">
    <name type="scientific">Neodiprion lecontei</name>
    <name type="common">Redheaded pine sawfly</name>
    <dbReference type="NCBI Taxonomy" id="441921"/>
    <lineage>
        <taxon>Eukaryota</taxon>
        <taxon>Metazoa</taxon>
        <taxon>Ecdysozoa</taxon>
        <taxon>Arthropoda</taxon>
        <taxon>Hexapoda</taxon>
        <taxon>Insecta</taxon>
        <taxon>Pterygota</taxon>
        <taxon>Neoptera</taxon>
        <taxon>Endopterygota</taxon>
        <taxon>Hymenoptera</taxon>
        <taxon>Tenthredinoidea</taxon>
        <taxon>Diprionidae</taxon>
        <taxon>Diprioninae</taxon>
        <taxon>Neodiprion</taxon>
    </lineage>
</organism>
<feature type="compositionally biased region" description="Polar residues" evidence="1">
    <location>
        <begin position="172"/>
        <end position="181"/>
    </location>
</feature>
<feature type="compositionally biased region" description="Acidic residues" evidence="1">
    <location>
        <begin position="116"/>
        <end position="136"/>
    </location>
</feature>
<feature type="compositionally biased region" description="Basic and acidic residues" evidence="1">
    <location>
        <begin position="204"/>
        <end position="217"/>
    </location>
</feature>
<feature type="compositionally biased region" description="Acidic residues" evidence="1">
    <location>
        <begin position="183"/>
        <end position="203"/>
    </location>
</feature>
<dbReference type="RefSeq" id="XP_046597454.1">
    <property type="nucleotide sequence ID" value="XM_046741498.1"/>
</dbReference>